<feature type="non-terminal residue" evidence="1">
    <location>
        <position position="1"/>
    </location>
</feature>
<feature type="non-terminal residue" evidence="1">
    <location>
        <position position="85"/>
    </location>
</feature>
<comment type="caution">
    <text evidence="1">The sequence shown here is derived from an EMBL/GenBank/DDBJ whole genome shotgun (WGS) entry which is preliminary data.</text>
</comment>
<sequence length="85" mass="10081">YQDQCNTSNPKWLSFWRKITRAKKKSSEPSSFSAQKNTYDHQSYLQNFDEGSDKIEPDYLYRSFSARYANPSTFSSYYPRKELLG</sequence>
<dbReference type="Proteomes" id="UP000653305">
    <property type="component" value="Unassembled WGS sequence"/>
</dbReference>
<dbReference type="EMBL" id="BMAC01006225">
    <property type="protein sequence ID" value="GFQ08483.1"/>
    <property type="molecule type" value="Genomic_DNA"/>
</dbReference>
<keyword evidence="2" id="KW-1185">Reference proteome</keyword>
<protein>
    <submittedName>
        <fullName evidence="1">Uncharacterized protein</fullName>
    </submittedName>
</protein>
<name>A0A830DCR3_9LAMI</name>
<dbReference type="OrthoDB" id="1088261at2759"/>
<reference evidence="1" key="1">
    <citation type="submission" date="2020-07" db="EMBL/GenBank/DDBJ databases">
        <title>Ethylene signaling mediates host invasion by parasitic plants.</title>
        <authorList>
            <person name="Yoshida S."/>
        </authorList>
    </citation>
    <scope>NUCLEOTIDE SEQUENCE</scope>
    <source>
        <strain evidence="1">Okayama</strain>
    </source>
</reference>
<evidence type="ECO:0000313" key="1">
    <source>
        <dbReference type="EMBL" id="GFQ08483.1"/>
    </source>
</evidence>
<dbReference type="PANTHER" id="PTHR33168">
    <property type="entry name" value="STRESS INDUCED PROTEIN-RELATED"/>
    <property type="match status" value="1"/>
</dbReference>
<gene>
    <name evidence="1" type="ORF">PHJA_002992300</name>
</gene>
<accession>A0A830DCR3</accession>
<dbReference type="AlphaFoldDB" id="A0A830DCR3"/>
<organism evidence="1 2">
    <name type="scientific">Phtheirospermum japonicum</name>
    <dbReference type="NCBI Taxonomy" id="374723"/>
    <lineage>
        <taxon>Eukaryota</taxon>
        <taxon>Viridiplantae</taxon>
        <taxon>Streptophyta</taxon>
        <taxon>Embryophyta</taxon>
        <taxon>Tracheophyta</taxon>
        <taxon>Spermatophyta</taxon>
        <taxon>Magnoliopsida</taxon>
        <taxon>eudicotyledons</taxon>
        <taxon>Gunneridae</taxon>
        <taxon>Pentapetalae</taxon>
        <taxon>asterids</taxon>
        <taxon>lamiids</taxon>
        <taxon>Lamiales</taxon>
        <taxon>Orobanchaceae</taxon>
        <taxon>Orobanchaceae incertae sedis</taxon>
        <taxon>Phtheirospermum</taxon>
    </lineage>
</organism>
<proteinExistence type="predicted"/>
<evidence type="ECO:0000313" key="2">
    <source>
        <dbReference type="Proteomes" id="UP000653305"/>
    </source>
</evidence>